<dbReference type="AlphaFoldDB" id="A0A6N8I2B0"/>
<dbReference type="SUPFAM" id="SSF75420">
    <property type="entry name" value="YhbC-like, N-terminal domain"/>
    <property type="match status" value="1"/>
</dbReference>
<dbReference type="PANTHER" id="PTHR33867:SF1">
    <property type="entry name" value="RIBOSOME MATURATION FACTOR RIMP"/>
    <property type="match status" value="1"/>
</dbReference>
<dbReference type="EMBL" id="CP060286">
    <property type="protein sequence ID" value="QNK39554.1"/>
    <property type="molecule type" value="Genomic_DNA"/>
</dbReference>
<evidence type="ECO:0000259" key="4">
    <source>
        <dbReference type="Pfam" id="PF02576"/>
    </source>
</evidence>
<dbReference type="Gene3D" id="3.30.300.70">
    <property type="entry name" value="RimP-like superfamily, N-terminal"/>
    <property type="match status" value="1"/>
</dbReference>
<protein>
    <recommendedName>
        <fullName evidence="3">Ribosome maturation factor RimP</fullName>
    </recommendedName>
</protein>
<comment type="similarity">
    <text evidence="3">Belongs to the RimP family.</text>
</comment>
<feature type="domain" description="Ribosome maturation factor RimP N-terminal" evidence="4">
    <location>
        <begin position="20"/>
        <end position="88"/>
    </location>
</feature>
<accession>A0A7G8T7G3</accession>
<reference evidence="5 7" key="1">
    <citation type="submission" date="2019-09" db="EMBL/GenBank/DDBJ databases">
        <title>Genome sequence of Clostridium sp. EA1.</title>
        <authorList>
            <person name="Poehlein A."/>
            <person name="Bengelsdorf F.R."/>
            <person name="Daniel R."/>
        </authorList>
    </citation>
    <scope>NUCLEOTIDE SEQUENCE [LARGE SCALE GENOMIC DNA]</scope>
    <source>
        <strain evidence="5 7">EA1</strain>
    </source>
</reference>
<dbReference type="SUPFAM" id="SSF74942">
    <property type="entry name" value="YhbC-like, C-terminal domain"/>
    <property type="match status" value="1"/>
</dbReference>
<evidence type="ECO:0000313" key="8">
    <source>
        <dbReference type="Proteomes" id="UP000515909"/>
    </source>
</evidence>
<reference evidence="6 8" key="2">
    <citation type="submission" date="2020-08" db="EMBL/GenBank/DDBJ databases">
        <title>The isolate Caproiciproducens sp. 7D4C2 produces n-caproate at mildly acidic conditions from hexoses: genome and rBOX comparison with related strains and chain-elongating bacteria.</title>
        <authorList>
            <person name="Esquivel-Elizondo S."/>
            <person name="Bagci C."/>
            <person name="Temovska M."/>
            <person name="Jeon B.S."/>
            <person name="Bessarab I."/>
            <person name="Williams R.B.H."/>
            <person name="Huson D.H."/>
            <person name="Angenent L.T."/>
        </authorList>
    </citation>
    <scope>NUCLEOTIDE SEQUENCE [LARGE SCALE GENOMIC DNA]</scope>
    <source>
        <strain evidence="6 8">7D4C2</strain>
    </source>
</reference>
<keyword evidence="2 3" id="KW-0690">Ribosome biogenesis</keyword>
<evidence type="ECO:0000313" key="6">
    <source>
        <dbReference type="EMBL" id="QNK39554.1"/>
    </source>
</evidence>
<dbReference type="CDD" id="cd01734">
    <property type="entry name" value="YlxS_C"/>
    <property type="match status" value="1"/>
</dbReference>
<dbReference type="GO" id="GO:0006412">
    <property type="term" value="P:translation"/>
    <property type="evidence" value="ECO:0007669"/>
    <property type="project" value="TreeGrafter"/>
</dbReference>
<comment type="function">
    <text evidence="3">Required for maturation of 30S ribosomal subunits.</text>
</comment>
<dbReference type="Proteomes" id="UP000469440">
    <property type="component" value="Unassembled WGS sequence"/>
</dbReference>
<dbReference type="Proteomes" id="UP000515909">
    <property type="component" value="Chromosome"/>
</dbReference>
<evidence type="ECO:0000256" key="3">
    <source>
        <dbReference type="HAMAP-Rule" id="MF_01077"/>
    </source>
</evidence>
<gene>
    <name evidence="3 5" type="primary">rimP</name>
    <name evidence="5" type="ORF">CAFE_28540</name>
    <name evidence="6" type="ORF">HCR03_12480</name>
</gene>
<dbReference type="FunFam" id="3.30.300.70:FF:000001">
    <property type="entry name" value="Ribosome maturation factor RimP"/>
    <property type="match status" value="1"/>
</dbReference>
<organism evidence="5 7">
    <name type="scientific">Caproicibacter fermentans</name>
    <dbReference type="NCBI Taxonomy" id="2576756"/>
    <lineage>
        <taxon>Bacteria</taxon>
        <taxon>Bacillati</taxon>
        <taxon>Bacillota</taxon>
        <taxon>Clostridia</taxon>
        <taxon>Eubacteriales</taxon>
        <taxon>Acutalibacteraceae</taxon>
        <taxon>Caproicibacter</taxon>
    </lineage>
</organism>
<dbReference type="GO" id="GO:0000028">
    <property type="term" value="P:ribosomal small subunit assembly"/>
    <property type="evidence" value="ECO:0007669"/>
    <property type="project" value="TreeGrafter"/>
</dbReference>
<dbReference type="InterPro" id="IPR003728">
    <property type="entry name" value="Ribosome_maturation_RimP"/>
</dbReference>
<dbReference type="GO" id="GO:0005829">
    <property type="term" value="C:cytosol"/>
    <property type="evidence" value="ECO:0007669"/>
    <property type="project" value="TreeGrafter"/>
</dbReference>
<comment type="subcellular location">
    <subcellularLocation>
        <location evidence="3">Cytoplasm</location>
    </subcellularLocation>
</comment>
<evidence type="ECO:0000256" key="2">
    <source>
        <dbReference type="ARBA" id="ARBA00022517"/>
    </source>
</evidence>
<dbReference type="Pfam" id="PF02576">
    <property type="entry name" value="RimP_N"/>
    <property type="match status" value="1"/>
</dbReference>
<dbReference type="EMBL" id="VWXL01000084">
    <property type="protein sequence ID" value="MVB12122.1"/>
    <property type="molecule type" value="Genomic_DNA"/>
</dbReference>
<evidence type="ECO:0000313" key="5">
    <source>
        <dbReference type="EMBL" id="MVB12122.1"/>
    </source>
</evidence>
<dbReference type="KEGG" id="cfem:HCR03_12480"/>
<dbReference type="Gene3D" id="2.30.30.180">
    <property type="entry name" value="Ribosome maturation factor RimP, C-terminal domain"/>
    <property type="match status" value="1"/>
</dbReference>
<dbReference type="InterPro" id="IPR028998">
    <property type="entry name" value="RimP_C"/>
</dbReference>
<evidence type="ECO:0000313" key="7">
    <source>
        <dbReference type="Proteomes" id="UP000469440"/>
    </source>
</evidence>
<dbReference type="InterPro" id="IPR036847">
    <property type="entry name" value="RimP_C_sf"/>
</dbReference>
<accession>A0A6N8I2B0</accession>
<evidence type="ECO:0000256" key="1">
    <source>
        <dbReference type="ARBA" id="ARBA00022490"/>
    </source>
</evidence>
<proteinExistence type="inferred from homology"/>
<dbReference type="PANTHER" id="PTHR33867">
    <property type="entry name" value="RIBOSOME MATURATION FACTOR RIMP"/>
    <property type="match status" value="1"/>
</dbReference>
<name>A0A6N8I2B0_9FIRM</name>
<dbReference type="OrthoDB" id="9805006at2"/>
<keyword evidence="7" id="KW-1185">Reference proteome</keyword>
<dbReference type="HAMAP" id="MF_01077">
    <property type="entry name" value="RimP"/>
    <property type="match status" value="1"/>
</dbReference>
<dbReference type="InterPro" id="IPR028989">
    <property type="entry name" value="RimP_N"/>
</dbReference>
<keyword evidence="1 3" id="KW-0963">Cytoplasm</keyword>
<dbReference type="InterPro" id="IPR035956">
    <property type="entry name" value="RimP_N_sf"/>
</dbReference>
<dbReference type="RefSeq" id="WP_066647015.1">
    <property type="nucleotide sequence ID" value="NZ_CP060286.1"/>
</dbReference>
<sequence>MAGKGKEGGVSAAVRKLALPYAQQLGLSVWDVRYEKEGGAWYLRIFIDKPGGVGIDDCEAMSRAVNGPLDELDPIRESYCLEVSSPGMNRELRRDEHFAAYLGSRVAVRLIRPLQDGTRNLTGLLAGYEGGELKITADSGETVGLPLRDAAWVRLLEEDELEEYEET</sequence>